<protein>
    <recommendedName>
        <fullName evidence="4">Peptidase</fullName>
    </recommendedName>
</protein>
<evidence type="ECO:0000313" key="2">
    <source>
        <dbReference type="EMBL" id="KGQ34649.1"/>
    </source>
</evidence>
<evidence type="ECO:0008006" key="4">
    <source>
        <dbReference type="Google" id="ProtNLM"/>
    </source>
</evidence>
<feature type="region of interest" description="Disordered" evidence="1">
    <location>
        <begin position="193"/>
        <end position="218"/>
    </location>
</feature>
<evidence type="ECO:0000313" key="3">
    <source>
        <dbReference type="Proteomes" id="UP000030418"/>
    </source>
</evidence>
<reference evidence="2 3" key="1">
    <citation type="submission" date="2014-08" db="EMBL/GenBank/DDBJ databases">
        <title>Chaperone-usher fimbriae in a diverse selection of Gallibacterium genomes.</title>
        <authorList>
            <person name="Kudirkiene E."/>
            <person name="Bager R.J."/>
            <person name="Johnson T.J."/>
            <person name="Bojesen A.M."/>
        </authorList>
    </citation>
    <scope>NUCLEOTIDE SEQUENCE [LARGE SCALE GENOMIC DNA]</scope>
    <source>
        <strain evidence="2 3">CCM5976</strain>
    </source>
</reference>
<gene>
    <name evidence="2" type="ORF">P375_00450</name>
</gene>
<organism evidence="2 3">
    <name type="scientific">Gallibacterium genomosp. 2</name>
    <dbReference type="NCBI Taxonomy" id="155517"/>
    <lineage>
        <taxon>Bacteria</taxon>
        <taxon>Pseudomonadati</taxon>
        <taxon>Pseudomonadota</taxon>
        <taxon>Gammaproteobacteria</taxon>
        <taxon>Pasteurellales</taxon>
        <taxon>Pasteurellaceae</taxon>
        <taxon>Gallibacterium</taxon>
    </lineage>
</organism>
<accession>A0A0A2YBC8</accession>
<keyword evidence="3" id="KW-1185">Reference proteome</keyword>
<dbReference type="EMBL" id="JPXY01000003">
    <property type="protein sequence ID" value="KGQ34649.1"/>
    <property type="molecule type" value="Genomic_DNA"/>
</dbReference>
<proteinExistence type="predicted"/>
<dbReference type="AlphaFoldDB" id="A0A0A2YBC8"/>
<dbReference type="Proteomes" id="UP000030418">
    <property type="component" value="Unassembled WGS sequence"/>
</dbReference>
<sequence>MELIEIFRAGTRQDANGNTVTITADDLKTIAANYSAQYHEAPIVIGHPKHDNPAYGWIKGLVAEGDVLKAEPQQVDSEFAELVREGKFKKISAAFYLPNSANNPKPDGFYLRHVGFLGAMPPAVKGLKDPMFADSDTEFVEFSDWTNASLWQRLRDFLIEKFSLDEADRVLPAWQVQSLQEDAVREEVKQIYDTPPSPIFNEPDEKPNEGGTMSEQEKQRLAALEAENAQLKAAQAQAQREKMHAENAAFAESLIAEGKLSPKQKEAALALLNAEHDSAAFSESEFKQCLKAFLTELPKSVEFAEVATKDKVAEPKDDSVEYAEGTDPASIEMDKQVRAYMKEHSVGYVEAFNAINQ</sequence>
<name>A0A0A2YBC8_9PAST</name>
<comment type="caution">
    <text evidence="2">The sequence shown here is derived from an EMBL/GenBank/DDBJ whole genome shotgun (WGS) entry which is preliminary data.</text>
</comment>
<dbReference type="RefSeq" id="WP_039133039.1">
    <property type="nucleotide sequence ID" value="NZ_JPXY01000003.1"/>
</dbReference>
<evidence type="ECO:0000256" key="1">
    <source>
        <dbReference type="SAM" id="MobiDB-lite"/>
    </source>
</evidence>